<dbReference type="EMBL" id="UZAM01011281">
    <property type="protein sequence ID" value="VDP15431.1"/>
    <property type="molecule type" value="Genomic_DNA"/>
</dbReference>
<reference evidence="1 2" key="2">
    <citation type="submission" date="2018-11" db="EMBL/GenBank/DDBJ databases">
        <authorList>
            <consortium name="Pathogen Informatics"/>
        </authorList>
    </citation>
    <scope>NUCLEOTIDE SEQUENCE [LARGE SCALE GENOMIC DNA]</scope>
</reference>
<dbReference type="Gene3D" id="2.30.310.10">
    <property type="entry name" value="ibrinogen binding protein from staphylococcus aureus domain"/>
    <property type="match status" value="1"/>
</dbReference>
<proteinExistence type="predicted"/>
<keyword evidence="2" id="KW-1185">Reference proteome</keyword>
<sequence>MKTRFSTIDVVAIVHDLKKYIGYRVANVYDLNSKSYLLKLVK</sequence>
<gene>
    <name evidence="1" type="ORF">SBAD_LOCUS8123</name>
</gene>
<accession>A0A183IWX6</accession>
<dbReference type="WBParaSite" id="SBAD_0000842401-mRNA-1">
    <property type="protein sequence ID" value="SBAD_0000842401-mRNA-1"/>
    <property type="gene ID" value="SBAD_0000842401"/>
</dbReference>
<dbReference type="Proteomes" id="UP000270296">
    <property type="component" value="Unassembled WGS sequence"/>
</dbReference>
<dbReference type="OrthoDB" id="207084at2759"/>
<evidence type="ECO:0000313" key="2">
    <source>
        <dbReference type="Proteomes" id="UP000270296"/>
    </source>
</evidence>
<name>A0A183IWX6_9BILA</name>
<organism evidence="3">
    <name type="scientific">Soboliphyme baturini</name>
    <dbReference type="NCBI Taxonomy" id="241478"/>
    <lineage>
        <taxon>Eukaryota</taxon>
        <taxon>Metazoa</taxon>
        <taxon>Ecdysozoa</taxon>
        <taxon>Nematoda</taxon>
        <taxon>Enoplea</taxon>
        <taxon>Dorylaimia</taxon>
        <taxon>Dioctophymatida</taxon>
        <taxon>Dioctophymatoidea</taxon>
        <taxon>Soboliphymatidae</taxon>
        <taxon>Soboliphyme</taxon>
    </lineage>
</organism>
<protein>
    <submittedName>
        <fullName evidence="3">Integrase</fullName>
    </submittedName>
</protein>
<reference evidence="3" key="1">
    <citation type="submission" date="2016-06" db="UniProtKB">
        <authorList>
            <consortium name="WormBaseParasite"/>
        </authorList>
    </citation>
    <scope>IDENTIFICATION</scope>
</reference>
<evidence type="ECO:0000313" key="3">
    <source>
        <dbReference type="WBParaSite" id="SBAD_0000842401-mRNA-1"/>
    </source>
</evidence>
<dbReference type="AlphaFoldDB" id="A0A183IWX6"/>
<evidence type="ECO:0000313" key="1">
    <source>
        <dbReference type="EMBL" id="VDP15431.1"/>
    </source>
</evidence>